<keyword evidence="2" id="KW-1185">Reference proteome</keyword>
<sequence>MLYGDSISSGTGFHINWNKVPCYLEQDSTSSGTKPLAFNSNTRS</sequence>
<dbReference type="HOGENOM" id="CLU_3220388_0_0_10"/>
<accession>A0A069QG37</accession>
<dbReference type="Proteomes" id="UP000027442">
    <property type="component" value="Unassembled WGS sequence"/>
</dbReference>
<protein>
    <submittedName>
        <fullName evidence="1">Uncharacterized protein</fullName>
    </submittedName>
</protein>
<evidence type="ECO:0000313" key="2">
    <source>
        <dbReference type="Proteomes" id="UP000027442"/>
    </source>
</evidence>
<dbReference type="EMBL" id="JNGW01000090">
    <property type="protein sequence ID" value="KDR51833.1"/>
    <property type="molecule type" value="Genomic_DNA"/>
</dbReference>
<gene>
    <name evidence="1" type="ORF">HMPREF1991_02113</name>
</gene>
<reference evidence="1 2" key="1">
    <citation type="submission" date="2013-08" db="EMBL/GenBank/DDBJ databases">
        <authorList>
            <person name="Weinstock G."/>
            <person name="Sodergren E."/>
            <person name="Wylie T."/>
            <person name="Fulton L."/>
            <person name="Fulton R."/>
            <person name="Fronick C."/>
            <person name="O'Laughlin M."/>
            <person name="Godfrey J."/>
            <person name="Miner T."/>
            <person name="Herter B."/>
            <person name="Appelbaum E."/>
            <person name="Cordes M."/>
            <person name="Lek S."/>
            <person name="Wollam A."/>
            <person name="Pepin K.H."/>
            <person name="Palsikar V.B."/>
            <person name="Mitreva M."/>
            <person name="Wilson R.K."/>
        </authorList>
    </citation>
    <scope>NUCLEOTIDE SEQUENCE [LARGE SCALE GENOMIC DNA]</scope>
    <source>
        <strain evidence="1 2">ATCC 15930</strain>
    </source>
</reference>
<dbReference type="AlphaFoldDB" id="A0A069QG37"/>
<evidence type="ECO:0000313" key="1">
    <source>
        <dbReference type="EMBL" id="KDR51833.1"/>
    </source>
</evidence>
<proteinExistence type="predicted"/>
<name>A0A069QG37_HOYLO</name>
<comment type="caution">
    <text evidence="1">The sequence shown here is derived from an EMBL/GenBank/DDBJ whole genome shotgun (WGS) entry which is preliminary data.</text>
</comment>
<dbReference type="PATRIC" id="fig|1122985.7.peg.2192"/>
<organism evidence="1 2">
    <name type="scientific">Hoylesella loescheii DSM 19665 = JCM 12249 = ATCC 15930</name>
    <dbReference type="NCBI Taxonomy" id="1122985"/>
    <lineage>
        <taxon>Bacteria</taxon>
        <taxon>Pseudomonadati</taxon>
        <taxon>Bacteroidota</taxon>
        <taxon>Bacteroidia</taxon>
        <taxon>Bacteroidales</taxon>
        <taxon>Prevotellaceae</taxon>
        <taxon>Hoylesella</taxon>
    </lineage>
</organism>